<dbReference type="SUPFAM" id="SSF52540">
    <property type="entry name" value="P-loop containing nucleoside triphosphate hydrolases"/>
    <property type="match status" value="1"/>
</dbReference>
<dbReference type="EMBL" id="PDNZ01000001">
    <property type="protein sequence ID" value="PWW83420.1"/>
    <property type="molecule type" value="Genomic_DNA"/>
</dbReference>
<reference evidence="3" key="1">
    <citation type="submission" date="2017-10" db="EMBL/GenBank/DDBJ databases">
        <authorList>
            <person name="Gaisin V.A."/>
            <person name="Rysina M.S."/>
            <person name="Grouzdev D.S."/>
        </authorList>
    </citation>
    <scope>NUCLEOTIDE SEQUENCE [LARGE SCALE GENOMIC DNA]</scope>
    <source>
        <strain evidence="3">V1</strain>
    </source>
</reference>
<dbReference type="Gene3D" id="3.40.50.300">
    <property type="entry name" value="P-loop containing nucleotide triphosphate hydrolases"/>
    <property type="match status" value="1"/>
</dbReference>
<dbReference type="OrthoDB" id="1420794at2"/>
<evidence type="ECO:0000259" key="1">
    <source>
        <dbReference type="Pfam" id="PF00485"/>
    </source>
</evidence>
<dbReference type="GO" id="GO:0005524">
    <property type="term" value="F:ATP binding"/>
    <property type="evidence" value="ECO:0007669"/>
    <property type="project" value="InterPro"/>
</dbReference>
<sequence length="220" mass="25408">MLNDILLIGEKHKKAAESIAERVLVEKEAKEEEQPGYRFIVAISGESGAGKSELSHSLATVLKKEGIRVKILHTDNYYLIEPLKRRAFRELNNFEDIGPQEYDREQLQRNIADFRKGHTAADMPCIDIITEKVDRLVTDFSDIDLLIIDGLYAIATEGIDLGVYIDLTYKETKKNQMLRGKELTDDHRWKVLEKEHQSATELRRLANTFVSREYKVLFRD</sequence>
<keyword evidence="3" id="KW-1185">Reference proteome</keyword>
<keyword evidence="2" id="KW-0418">Kinase</keyword>
<comment type="caution">
    <text evidence="2">The sequence shown here is derived from an EMBL/GenBank/DDBJ whole genome shotgun (WGS) entry which is preliminary data.</text>
</comment>
<proteinExistence type="predicted"/>
<dbReference type="Proteomes" id="UP000246278">
    <property type="component" value="Unassembled WGS sequence"/>
</dbReference>
<keyword evidence="2" id="KW-0808">Transferase</keyword>
<feature type="domain" description="Phosphoribulokinase/uridine kinase" evidence="1">
    <location>
        <begin position="40"/>
        <end position="167"/>
    </location>
</feature>
<evidence type="ECO:0000313" key="2">
    <source>
        <dbReference type="EMBL" id="PWW83420.1"/>
    </source>
</evidence>
<organism evidence="2 3">
    <name type="scientific">Prosthecochloris marina</name>
    <dbReference type="NCBI Taxonomy" id="2017681"/>
    <lineage>
        <taxon>Bacteria</taxon>
        <taxon>Pseudomonadati</taxon>
        <taxon>Chlorobiota</taxon>
        <taxon>Chlorobiia</taxon>
        <taxon>Chlorobiales</taxon>
        <taxon>Chlorobiaceae</taxon>
        <taxon>Prosthecochloris</taxon>
    </lineage>
</organism>
<dbReference type="InterPro" id="IPR027417">
    <property type="entry name" value="P-loop_NTPase"/>
</dbReference>
<dbReference type="Pfam" id="PF00485">
    <property type="entry name" value="PRK"/>
    <property type="match status" value="1"/>
</dbReference>
<accession>A0A317TA86</accession>
<dbReference type="InterPro" id="IPR006083">
    <property type="entry name" value="PRK/URK"/>
</dbReference>
<dbReference type="AlphaFoldDB" id="A0A317TA86"/>
<protein>
    <submittedName>
        <fullName evidence="2">Uridine kinase</fullName>
    </submittedName>
</protein>
<evidence type="ECO:0000313" key="3">
    <source>
        <dbReference type="Proteomes" id="UP000246278"/>
    </source>
</evidence>
<gene>
    <name evidence="2" type="ORF">CR164_02180</name>
</gene>
<dbReference type="RefSeq" id="WP_110022306.1">
    <property type="nucleotide sequence ID" value="NZ_PDNZ01000001.1"/>
</dbReference>
<name>A0A317TA86_9CHLB</name>
<dbReference type="GO" id="GO:0016301">
    <property type="term" value="F:kinase activity"/>
    <property type="evidence" value="ECO:0007669"/>
    <property type="project" value="UniProtKB-KW"/>
</dbReference>